<gene>
    <name evidence="1" type="ORF">LVIROSA_LOCUS9607</name>
</gene>
<organism evidence="1 2">
    <name type="scientific">Lactuca virosa</name>
    <dbReference type="NCBI Taxonomy" id="75947"/>
    <lineage>
        <taxon>Eukaryota</taxon>
        <taxon>Viridiplantae</taxon>
        <taxon>Streptophyta</taxon>
        <taxon>Embryophyta</taxon>
        <taxon>Tracheophyta</taxon>
        <taxon>Spermatophyta</taxon>
        <taxon>Magnoliopsida</taxon>
        <taxon>eudicotyledons</taxon>
        <taxon>Gunneridae</taxon>
        <taxon>Pentapetalae</taxon>
        <taxon>asterids</taxon>
        <taxon>campanulids</taxon>
        <taxon>Asterales</taxon>
        <taxon>Asteraceae</taxon>
        <taxon>Cichorioideae</taxon>
        <taxon>Cichorieae</taxon>
        <taxon>Lactucinae</taxon>
        <taxon>Lactuca</taxon>
    </lineage>
</organism>
<protein>
    <submittedName>
        <fullName evidence="1">Uncharacterized protein</fullName>
    </submittedName>
</protein>
<evidence type="ECO:0000313" key="1">
    <source>
        <dbReference type="EMBL" id="CAH1422263.1"/>
    </source>
</evidence>
<proteinExistence type="predicted"/>
<sequence>MSYAGFSKSIAGVGSWSAASLPTEEPAVHGALEPTDTPSMIMASEEEPTKDNDDTEIDYIPAKHLSDPDYTPANHSCPDPSSSFIHQTTHQLDLSFLAQITSRARTRRIFLPRWRSHHPSPLLHIAFRAHTTSTRTAHHSDRIGLMDSELILLRMNLRQVAERV</sequence>
<keyword evidence="2" id="KW-1185">Reference proteome</keyword>
<dbReference type="EMBL" id="CAKMRJ010001112">
    <property type="protein sequence ID" value="CAH1422263.1"/>
    <property type="molecule type" value="Genomic_DNA"/>
</dbReference>
<evidence type="ECO:0000313" key="2">
    <source>
        <dbReference type="Proteomes" id="UP001157418"/>
    </source>
</evidence>
<accession>A0AAU9MNQ0</accession>
<comment type="caution">
    <text evidence="1">The sequence shown here is derived from an EMBL/GenBank/DDBJ whole genome shotgun (WGS) entry which is preliminary data.</text>
</comment>
<dbReference type="Proteomes" id="UP001157418">
    <property type="component" value="Unassembled WGS sequence"/>
</dbReference>
<dbReference type="AlphaFoldDB" id="A0AAU9MNQ0"/>
<name>A0AAU9MNQ0_9ASTR</name>
<reference evidence="1 2" key="1">
    <citation type="submission" date="2022-01" db="EMBL/GenBank/DDBJ databases">
        <authorList>
            <person name="Xiong W."/>
            <person name="Schranz E."/>
        </authorList>
    </citation>
    <scope>NUCLEOTIDE SEQUENCE [LARGE SCALE GENOMIC DNA]</scope>
</reference>